<protein>
    <submittedName>
        <fullName evidence="2">Uncharacterized protein</fullName>
    </submittedName>
</protein>
<reference evidence="2" key="2">
    <citation type="submission" date="2020-02" db="EMBL/GenBank/DDBJ databases">
        <authorList>
            <consortium name="NCBI Pathogen Detection Project"/>
        </authorList>
    </citation>
    <scope>NUCLEOTIDE SEQUENCE</scope>
    <source>
        <strain evidence="2">MA.CK_00/00009888</strain>
    </source>
</reference>
<feature type="transmembrane region" description="Helical" evidence="1">
    <location>
        <begin position="58"/>
        <end position="81"/>
    </location>
</feature>
<dbReference type="EMBL" id="DAAXOU010000007">
    <property type="protein sequence ID" value="HAG1941233.1"/>
    <property type="molecule type" value="Genomic_DNA"/>
</dbReference>
<keyword evidence="1" id="KW-0472">Membrane</keyword>
<name>A0A759LFF3_SALER</name>
<proteinExistence type="predicted"/>
<evidence type="ECO:0000256" key="1">
    <source>
        <dbReference type="SAM" id="Phobius"/>
    </source>
</evidence>
<organism evidence="2">
    <name type="scientific">Salmonella enterica</name>
    <name type="common">Salmonella choleraesuis</name>
    <dbReference type="NCBI Taxonomy" id="28901"/>
    <lineage>
        <taxon>Bacteria</taxon>
        <taxon>Pseudomonadati</taxon>
        <taxon>Pseudomonadota</taxon>
        <taxon>Gammaproteobacteria</taxon>
        <taxon>Enterobacterales</taxon>
        <taxon>Enterobacteriaceae</taxon>
        <taxon>Salmonella</taxon>
    </lineage>
</organism>
<dbReference type="AlphaFoldDB" id="A0A759LFF3"/>
<reference evidence="2" key="1">
    <citation type="journal article" date="2018" name="Genome Biol.">
        <title>SKESA: strategic k-mer extension for scrupulous assemblies.</title>
        <authorList>
            <person name="Souvorov A."/>
            <person name="Agarwala R."/>
            <person name="Lipman D.J."/>
        </authorList>
    </citation>
    <scope>NUCLEOTIDE SEQUENCE</scope>
    <source>
        <strain evidence="2">MA.CK_00/00009888</strain>
    </source>
</reference>
<feature type="transmembrane region" description="Helical" evidence="1">
    <location>
        <begin position="35"/>
        <end position="52"/>
    </location>
</feature>
<comment type="caution">
    <text evidence="2">The sequence shown here is derived from an EMBL/GenBank/DDBJ whole genome shotgun (WGS) entry which is preliminary data.</text>
</comment>
<evidence type="ECO:0000313" key="2">
    <source>
        <dbReference type="EMBL" id="HAG1941233.1"/>
    </source>
</evidence>
<keyword evidence="1" id="KW-1133">Transmembrane helix</keyword>
<accession>A0A759LFF3</accession>
<sequence>MINTTSNNSQKLVEIRLKRIRERNKNAVLFMKKPLAIFLIIVSVVFISIYTTSLNINFFKVFLLLFIPMFFGLVISFYCIPKINDFLKPLVDTVLYIPASILAVCYILNTVTNINDELKKAEIQHWYVYLALCIIAGSTIIKCSIAYSESFSKYIILCENSHSNNLTPTILLRLKYRTRHLYKRFPSVFRRFFLKSAKGKVRVRYAGKLKNETIKK</sequence>
<keyword evidence="1" id="KW-0812">Transmembrane</keyword>
<feature type="transmembrane region" description="Helical" evidence="1">
    <location>
        <begin position="93"/>
        <end position="114"/>
    </location>
</feature>
<gene>
    <name evidence="2" type="ORF">G8V98_002094</name>
</gene>
<feature type="transmembrane region" description="Helical" evidence="1">
    <location>
        <begin position="126"/>
        <end position="147"/>
    </location>
</feature>